<dbReference type="RefSeq" id="WP_160770011.1">
    <property type="nucleotide sequence ID" value="NZ_WTYV01000001.1"/>
</dbReference>
<name>A0A844YR53_9SPHN</name>
<organism evidence="15 16">
    <name type="scientific">Alteraurantiacibacter buctensis</name>
    <dbReference type="NCBI Taxonomy" id="1503981"/>
    <lineage>
        <taxon>Bacteria</taxon>
        <taxon>Pseudomonadati</taxon>
        <taxon>Pseudomonadota</taxon>
        <taxon>Alphaproteobacteria</taxon>
        <taxon>Sphingomonadales</taxon>
        <taxon>Erythrobacteraceae</taxon>
        <taxon>Alteraurantiacibacter</taxon>
    </lineage>
</organism>
<protein>
    <recommendedName>
        <fullName evidence="3">histidine kinase</fullName>
        <ecNumber evidence="3">2.7.13.3</ecNumber>
    </recommendedName>
</protein>
<dbReference type="PANTHER" id="PTHR41523:SF7">
    <property type="entry name" value="HISTIDINE KINASE"/>
    <property type="match status" value="1"/>
</dbReference>
<dbReference type="InterPro" id="IPR011102">
    <property type="entry name" value="Sig_transdc_His_kinase_HWE"/>
</dbReference>
<feature type="transmembrane region" description="Helical" evidence="13">
    <location>
        <begin position="44"/>
        <end position="61"/>
    </location>
</feature>
<evidence type="ECO:0000313" key="16">
    <source>
        <dbReference type="Proteomes" id="UP000466966"/>
    </source>
</evidence>
<dbReference type="AlphaFoldDB" id="A0A844YR53"/>
<keyword evidence="4" id="KW-0597">Phosphoprotein</keyword>
<evidence type="ECO:0000313" key="15">
    <source>
        <dbReference type="EMBL" id="MXO70049.1"/>
    </source>
</evidence>
<dbReference type="EC" id="2.7.13.3" evidence="3"/>
<evidence type="ECO:0000256" key="3">
    <source>
        <dbReference type="ARBA" id="ARBA00012438"/>
    </source>
</evidence>
<feature type="domain" description="Signal transduction histidine kinase HWE region" evidence="14">
    <location>
        <begin position="134"/>
        <end position="213"/>
    </location>
</feature>
<feature type="transmembrane region" description="Helical" evidence="13">
    <location>
        <begin position="94"/>
        <end position="111"/>
    </location>
</feature>
<dbReference type="PANTHER" id="PTHR41523">
    <property type="entry name" value="TWO-COMPONENT SYSTEM SENSOR PROTEIN"/>
    <property type="match status" value="1"/>
</dbReference>
<dbReference type="Proteomes" id="UP000466966">
    <property type="component" value="Unassembled WGS sequence"/>
</dbReference>
<dbReference type="Pfam" id="PF13493">
    <property type="entry name" value="DUF4118"/>
    <property type="match status" value="1"/>
</dbReference>
<dbReference type="Gene3D" id="3.30.565.10">
    <property type="entry name" value="Histidine kinase-like ATPase, C-terminal domain"/>
    <property type="match status" value="1"/>
</dbReference>
<keyword evidence="12 13" id="KW-0472">Membrane</keyword>
<dbReference type="OrthoDB" id="136506at2"/>
<dbReference type="SMART" id="SM00911">
    <property type="entry name" value="HWE_HK"/>
    <property type="match status" value="1"/>
</dbReference>
<feature type="transmembrane region" description="Helical" evidence="13">
    <location>
        <begin position="66"/>
        <end position="82"/>
    </location>
</feature>
<keyword evidence="16" id="KW-1185">Reference proteome</keyword>
<evidence type="ECO:0000259" key="14">
    <source>
        <dbReference type="SMART" id="SM00911"/>
    </source>
</evidence>
<sequence length="324" mass="35001">MTRFPAIRRAIIADRNAQTSIAIAAGMIGAATLFRWLTWQVIPHLVFVGYFPAVLIISLLLGWRWGLPATIMAGVIGAYFLPEPPQPLTSPRSLAGLLAFYFSAVIVVATADTLRRTVRDLEVAKTSADYLNQELQHRVGNTLAVVQAIASQTLRHAGANDFPVAFGGRLRALGRANRLMGLSSENRCNLRDLVSEACAPFFDGGNLTLYGPGVLVPPESCVPLTLCLHELCTNATKHGALSTPSGRVSISWTLARNGTLKITWQEHEGPPVHAPSRVGMGTRLLTKQEGIKGVDLRYLPLGLECDILIDDVVSQSGSFGRTKP</sequence>
<gene>
    <name evidence="15" type="ORF">GRI99_00185</name>
</gene>
<dbReference type="InterPro" id="IPR036890">
    <property type="entry name" value="HATPase_C_sf"/>
</dbReference>
<dbReference type="Gene3D" id="1.20.120.620">
    <property type="entry name" value="Backbone structure of the membrane domain of e. Coli histidine kinase receptor kdpd"/>
    <property type="match status" value="1"/>
</dbReference>
<evidence type="ECO:0000256" key="6">
    <source>
        <dbReference type="ARBA" id="ARBA00022692"/>
    </source>
</evidence>
<dbReference type="InterPro" id="IPR038318">
    <property type="entry name" value="KdpD_sf"/>
</dbReference>
<dbReference type="GO" id="GO:0004673">
    <property type="term" value="F:protein histidine kinase activity"/>
    <property type="evidence" value="ECO:0007669"/>
    <property type="project" value="UniProtKB-EC"/>
</dbReference>
<evidence type="ECO:0000256" key="7">
    <source>
        <dbReference type="ARBA" id="ARBA00022741"/>
    </source>
</evidence>
<evidence type="ECO:0000256" key="11">
    <source>
        <dbReference type="ARBA" id="ARBA00023012"/>
    </source>
</evidence>
<evidence type="ECO:0000256" key="9">
    <source>
        <dbReference type="ARBA" id="ARBA00022840"/>
    </source>
</evidence>
<dbReference type="GO" id="GO:0016020">
    <property type="term" value="C:membrane"/>
    <property type="evidence" value="ECO:0007669"/>
    <property type="project" value="UniProtKB-SubCell"/>
</dbReference>
<dbReference type="EMBL" id="WTYV01000001">
    <property type="protein sequence ID" value="MXO70049.1"/>
    <property type="molecule type" value="Genomic_DNA"/>
</dbReference>
<dbReference type="GO" id="GO:0005524">
    <property type="term" value="F:ATP binding"/>
    <property type="evidence" value="ECO:0007669"/>
    <property type="project" value="UniProtKB-KW"/>
</dbReference>
<evidence type="ECO:0000256" key="12">
    <source>
        <dbReference type="ARBA" id="ARBA00023136"/>
    </source>
</evidence>
<dbReference type="GO" id="GO:0000160">
    <property type="term" value="P:phosphorelay signal transduction system"/>
    <property type="evidence" value="ECO:0007669"/>
    <property type="project" value="UniProtKB-KW"/>
</dbReference>
<evidence type="ECO:0000256" key="5">
    <source>
        <dbReference type="ARBA" id="ARBA00022679"/>
    </source>
</evidence>
<keyword evidence="11" id="KW-0902">Two-component regulatory system</keyword>
<keyword evidence="7" id="KW-0547">Nucleotide-binding</keyword>
<comment type="catalytic activity">
    <reaction evidence="1">
        <text>ATP + protein L-histidine = ADP + protein N-phospho-L-histidine.</text>
        <dbReference type="EC" id="2.7.13.3"/>
    </reaction>
</comment>
<keyword evidence="10 13" id="KW-1133">Transmembrane helix</keyword>
<evidence type="ECO:0000256" key="1">
    <source>
        <dbReference type="ARBA" id="ARBA00000085"/>
    </source>
</evidence>
<keyword evidence="6 13" id="KW-0812">Transmembrane</keyword>
<evidence type="ECO:0000256" key="10">
    <source>
        <dbReference type="ARBA" id="ARBA00022989"/>
    </source>
</evidence>
<reference evidence="15 16" key="1">
    <citation type="submission" date="2019-12" db="EMBL/GenBank/DDBJ databases">
        <title>Genomic-based taxomic classification of the family Erythrobacteraceae.</title>
        <authorList>
            <person name="Xu L."/>
        </authorList>
    </citation>
    <scope>NUCLEOTIDE SEQUENCE [LARGE SCALE GENOMIC DNA]</scope>
    <source>
        <strain evidence="15 16">M0322</strain>
    </source>
</reference>
<dbReference type="InterPro" id="IPR025201">
    <property type="entry name" value="KdpD_TM"/>
</dbReference>
<feature type="transmembrane region" description="Helical" evidence="13">
    <location>
        <begin position="21"/>
        <end position="38"/>
    </location>
</feature>
<keyword evidence="9" id="KW-0067">ATP-binding</keyword>
<keyword evidence="5" id="KW-0808">Transferase</keyword>
<dbReference type="Pfam" id="PF07536">
    <property type="entry name" value="HWE_HK"/>
    <property type="match status" value="1"/>
</dbReference>
<comment type="caution">
    <text evidence="15">The sequence shown here is derived from an EMBL/GenBank/DDBJ whole genome shotgun (WGS) entry which is preliminary data.</text>
</comment>
<evidence type="ECO:0000256" key="13">
    <source>
        <dbReference type="SAM" id="Phobius"/>
    </source>
</evidence>
<evidence type="ECO:0000256" key="8">
    <source>
        <dbReference type="ARBA" id="ARBA00022777"/>
    </source>
</evidence>
<comment type="subcellular location">
    <subcellularLocation>
        <location evidence="2">Membrane</location>
        <topology evidence="2">Multi-pass membrane protein</topology>
    </subcellularLocation>
</comment>
<keyword evidence="8" id="KW-0418">Kinase</keyword>
<evidence type="ECO:0000256" key="4">
    <source>
        <dbReference type="ARBA" id="ARBA00022553"/>
    </source>
</evidence>
<evidence type="ECO:0000256" key="2">
    <source>
        <dbReference type="ARBA" id="ARBA00004141"/>
    </source>
</evidence>
<proteinExistence type="predicted"/>
<accession>A0A844YR53</accession>